<feature type="transmembrane region" description="Helical" evidence="15">
    <location>
        <begin position="131"/>
        <end position="149"/>
    </location>
</feature>
<dbReference type="InterPro" id="IPR036927">
    <property type="entry name" value="Cyt_c_oxase-like_su1_sf"/>
</dbReference>
<keyword evidence="7 14" id="KW-0812">Transmembrane</keyword>
<protein>
    <submittedName>
        <fullName evidence="18">Cytochrome ubiquinol oxidase subunit I</fullName>
    </submittedName>
</protein>
<feature type="domain" description="Heme-copper oxidase subunit III family profile" evidence="16">
    <location>
        <begin position="581"/>
        <end position="837"/>
    </location>
</feature>
<dbReference type="OrthoDB" id="9803294at2"/>
<dbReference type="PANTHER" id="PTHR10422:SF35">
    <property type="entry name" value="CYTOCHROME BO(3) UBIQUINOL OXIDASE SUBUNIT 1"/>
    <property type="match status" value="1"/>
</dbReference>
<dbReference type="InterPro" id="IPR013833">
    <property type="entry name" value="Cyt_c_oxidase_su3_a-hlx"/>
</dbReference>
<evidence type="ECO:0000256" key="5">
    <source>
        <dbReference type="ARBA" id="ARBA00022617"/>
    </source>
</evidence>
<evidence type="ECO:0000256" key="11">
    <source>
        <dbReference type="ARBA" id="ARBA00023004"/>
    </source>
</evidence>
<keyword evidence="9 14" id="KW-0249">Electron transport</keyword>
<evidence type="ECO:0000256" key="14">
    <source>
        <dbReference type="RuleBase" id="RU000370"/>
    </source>
</evidence>
<feature type="transmembrane region" description="Helical" evidence="15">
    <location>
        <begin position="614"/>
        <end position="632"/>
    </location>
</feature>
<feature type="transmembrane region" description="Helical" evidence="15">
    <location>
        <begin position="328"/>
        <end position="355"/>
    </location>
</feature>
<evidence type="ECO:0000259" key="16">
    <source>
        <dbReference type="PROSITE" id="PS50253"/>
    </source>
</evidence>
<dbReference type="PROSITE" id="PS50253">
    <property type="entry name" value="COX3"/>
    <property type="match status" value="1"/>
</dbReference>
<gene>
    <name evidence="18" type="ORF">FN976_20110</name>
</gene>
<dbReference type="Pfam" id="PF00115">
    <property type="entry name" value="COX1"/>
    <property type="match status" value="1"/>
</dbReference>
<keyword evidence="10 15" id="KW-1133">Transmembrane helix</keyword>
<feature type="transmembrane region" description="Helical" evidence="15">
    <location>
        <begin position="705"/>
        <end position="723"/>
    </location>
</feature>
<evidence type="ECO:0000256" key="6">
    <source>
        <dbReference type="ARBA" id="ARBA00022660"/>
    </source>
</evidence>
<dbReference type="Gene3D" id="1.20.120.80">
    <property type="entry name" value="Cytochrome c oxidase, subunit III, four-helix bundle"/>
    <property type="match status" value="1"/>
</dbReference>
<dbReference type="EMBL" id="VOBQ01000016">
    <property type="protein sequence ID" value="TWO69046.1"/>
    <property type="molecule type" value="Genomic_DNA"/>
</dbReference>
<evidence type="ECO:0000259" key="17">
    <source>
        <dbReference type="PROSITE" id="PS50855"/>
    </source>
</evidence>
<feature type="transmembrane region" description="Helical" evidence="15">
    <location>
        <begin position="258"/>
        <end position="283"/>
    </location>
</feature>
<dbReference type="InterPro" id="IPR035973">
    <property type="entry name" value="Cyt_c_oxidase_su3-like_sf"/>
</dbReference>
<keyword evidence="4" id="KW-1003">Cell membrane</keyword>
<evidence type="ECO:0000313" key="19">
    <source>
        <dbReference type="Proteomes" id="UP000318199"/>
    </source>
</evidence>
<dbReference type="Gene3D" id="1.20.210.10">
    <property type="entry name" value="Cytochrome c oxidase-like, subunit I domain"/>
    <property type="match status" value="1"/>
</dbReference>
<keyword evidence="8" id="KW-0479">Metal-binding</keyword>
<keyword evidence="19" id="KW-1185">Reference proteome</keyword>
<dbReference type="AlphaFoldDB" id="A0A562ZL25"/>
<comment type="subcellular location">
    <subcellularLocation>
        <location evidence="1">Cell membrane</location>
        <topology evidence="1">Multi-pass membrane protein</topology>
    </subcellularLocation>
</comment>
<name>A0A562ZL25_9BURK</name>
<organism evidence="18 19">
    <name type="scientific">Caenimonas sedimenti</name>
    <dbReference type="NCBI Taxonomy" id="2596921"/>
    <lineage>
        <taxon>Bacteria</taxon>
        <taxon>Pseudomonadati</taxon>
        <taxon>Pseudomonadota</taxon>
        <taxon>Betaproteobacteria</taxon>
        <taxon>Burkholderiales</taxon>
        <taxon>Comamonadaceae</taxon>
        <taxon>Caenimonas</taxon>
    </lineage>
</organism>
<comment type="caution">
    <text evidence="18">The sequence shown here is derived from an EMBL/GenBank/DDBJ whole genome shotgun (WGS) entry which is preliminary data.</text>
</comment>
<dbReference type="RefSeq" id="WP_145894856.1">
    <property type="nucleotide sequence ID" value="NZ_VOBQ01000016.1"/>
</dbReference>
<sequence length="837" mass="90435">MAGGAAVTGLPNALPRPNGELEALERAWQPPTGWRMLAAVNNSHIGPYYIATALLFFVLAGVLALIMRAQLAVPENSLVSAATYNQLFTMHGTVMMFLFAVPVVEAMAVWLLPNMLGARDLPFPRLSAYAFWAYAIGGLVFFCTIFFGASPDGGWFMYPPLTSKAHSPGIGADWWLLGIGFIEISAIAGAIELIIGILFTRAPGMTLRRMPVFAWAMLVSAVMIVFAFPAIIAGTILLELERAFDWPFFIPARGGDPLLWQHLFWFFGHPEVYIIFLPAAGMVSMMVPTMARTTLVARHAIVWALGGVGVISFLLWMHHMFTAGLGPLALHLTSAASFLVAIPSAVQVFAWIATFFKGRVQLTAPSLFLLGFHFIFVLGGLTGVMVAVLPFDWQVHDSYFIVAHLHYVLIGGMVFPLFAGIYYWAPAFNGHQLSERLGRRAFWLMFGGFNLAFFPMHIAGLQGMPRRVYSYADGLGWNLWNALSTAGAFVLAAGVALCLADLVRTLLRVKKPHGNPWDAASLEWLPQDSYGARSIPQVGSGDPLWDRPALSMEVESGRHWLPGTVFGGRETLVTSPVKAELRHLLRLPGDGWLPFVAAAGTAGFFLLLTVSWVFTAFLFGAVSLVAIIAWLWGSDQPPPAALARIGDSIRIPAVATGRDSHSWWAMVVLLVVDASIFASLGFAHIHVSMALDVCPPPGARLPTGGWPPALLLLAGSAAMAWAARRRLGVGGQGWLQAAVGLGMACSVAAFGLDLVSHLQAGLSPRDQAWSATVGALLGWQALHAFLLLLMGGYVIARSLSGALRPDARATLDNTALMWHYVSIQGVAAIALVRWMAH</sequence>
<dbReference type="GO" id="GO:0020037">
    <property type="term" value="F:heme binding"/>
    <property type="evidence" value="ECO:0007669"/>
    <property type="project" value="InterPro"/>
</dbReference>
<evidence type="ECO:0000256" key="10">
    <source>
        <dbReference type="ARBA" id="ARBA00022989"/>
    </source>
</evidence>
<evidence type="ECO:0000256" key="3">
    <source>
        <dbReference type="ARBA" id="ARBA00022448"/>
    </source>
</evidence>
<dbReference type="GO" id="GO:0009060">
    <property type="term" value="P:aerobic respiration"/>
    <property type="evidence" value="ECO:0007669"/>
    <property type="project" value="InterPro"/>
</dbReference>
<feature type="transmembrane region" description="Helical" evidence="15">
    <location>
        <begin position="45"/>
        <end position="67"/>
    </location>
</feature>
<feature type="transmembrane region" description="Helical" evidence="15">
    <location>
        <begin position="401"/>
        <end position="425"/>
    </location>
</feature>
<feature type="transmembrane region" description="Helical" evidence="15">
    <location>
        <begin position="87"/>
        <end position="111"/>
    </location>
</feature>
<dbReference type="GO" id="GO:0004129">
    <property type="term" value="F:cytochrome-c oxidase activity"/>
    <property type="evidence" value="ECO:0007669"/>
    <property type="project" value="InterPro"/>
</dbReference>
<feature type="transmembrane region" description="Helical" evidence="15">
    <location>
        <begin position="663"/>
        <end position="685"/>
    </location>
</feature>
<evidence type="ECO:0000313" key="18">
    <source>
        <dbReference type="EMBL" id="TWO69046.1"/>
    </source>
</evidence>
<feature type="transmembrane region" description="Helical" evidence="15">
    <location>
        <begin position="367"/>
        <end position="389"/>
    </location>
</feature>
<dbReference type="PROSITE" id="PS00077">
    <property type="entry name" value="COX1_CUB"/>
    <property type="match status" value="1"/>
</dbReference>
<feature type="transmembrane region" description="Helical" evidence="15">
    <location>
        <begin position="295"/>
        <end position="316"/>
    </location>
</feature>
<dbReference type="SUPFAM" id="SSF81442">
    <property type="entry name" value="Cytochrome c oxidase subunit I-like"/>
    <property type="match status" value="1"/>
</dbReference>
<feature type="domain" description="Cytochrome oxidase subunit I profile" evidence="17">
    <location>
        <begin position="28"/>
        <end position="524"/>
    </location>
</feature>
<feature type="transmembrane region" description="Helical" evidence="15">
    <location>
        <begin position="212"/>
        <end position="238"/>
    </location>
</feature>
<keyword evidence="11" id="KW-0408">Iron</keyword>
<dbReference type="InterPro" id="IPR023616">
    <property type="entry name" value="Cyt_c_oxase-like_su1_dom"/>
</dbReference>
<feature type="transmembrane region" description="Helical" evidence="15">
    <location>
        <begin position="735"/>
        <end position="756"/>
    </location>
</feature>
<evidence type="ECO:0000256" key="13">
    <source>
        <dbReference type="ARBA" id="ARBA00023136"/>
    </source>
</evidence>
<dbReference type="PROSITE" id="PS50855">
    <property type="entry name" value="COX1"/>
    <property type="match status" value="1"/>
</dbReference>
<feature type="transmembrane region" description="Helical" evidence="15">
    <location>
        <begin position="591"/>
        <end position="608"/>
    </location>
</feature>
<keyword evidence="12" id="KW-0186">Copper</keyword>
<evidence type="ECO:0000256" key="2">
    <source>
        <dbReference type="ARBA" id="ARBA00009578"/>
    </source>
</evidence>
<dbReference type="SUPFAM" id="SSF81452">
    <property type="entry name" value="Cytochrome c oxidase subunit III-like"/>
    <property type="match status" value="1"/>
</dbReference>
<dbReference type="InterPro" id="IPR000298">
    <property type="entry name" value="Cyt_c_oxidase-like_su3"/>
</dbReference>
<evidence type="ECO:0000256" key="9">
    <source>
        <dbReference type="ARBA" id="ARBA00022982"/>
    </source>
</evidence>
<keyword evidence="13 15" id="KW-0472">Membrane</keyword>
<feature type="transmembrane region" description="Helical" evidence="15">
    <location>
        <begin position="437"/>
        <end position="459"/>
    </location>
</feature>
<dbReference type="GO" id="GO:0005886">
    <property type="term" value="C:plasma membrane"/>
    <property type="evidence" value="ECO:0007669"/>
    <property type="project" value="UniProtKB-SubCell"/>
</dbReference>
<evidence type="ECO:0000256" key="1">
    <source>
        <dbReference type="ARBA" id="ARBA00004651"/>
    </source>
</evidence>
<dbReference type="PANTHER" id="PTHR10422">
    <property type="entry name" value="CYTOCHROME C OXIDASE SUBUNIT 1"/>
    <property type="match status" value="1"/>
</dbReference>
<dbReference type="GO" id="GO:0046872">
    <property type="term" value="F:metal ion binding"/>
    <property type="evidence" value="ECO:0007669"/>
    <property type="project" value="UniProtKB-KW"/>
</dbReference>
<keyword evidence="6 14" id="KW-0679">Respiratory chain</keyword>
<dbReference type="InterPro" id="IPR023615">
    <property type="entry name" value="Cyt_c_Oxase_su1_BS"/>
</dbReference>
<feature type="transmembrane region" description="Helical" evidence="15">
    <location>
        <begin position="174"/>
        <end position="200"/>
    </location>
</feature>
<dbReference type="GO" id="GO:0022904">
    <property type="term" value="P:respiratory electron transport chain"/>
    <property type="evidence" value="ECO:0007669"/>
    <property type="project" value="InterPro"/>
</dbReference>
<keyword evidence="5 14" id="KW-0349">Heme</keyword>
<comment type="similarity">
    <text evidence="2 14">Belongs to the heme-copper respiratory oxidase family.</text>
</comment>
<evidence type="ECO:0000256" key="15">
    <source>
        <dbReference type="SAM" id="Phobius"/>
    </source>
</evidence>
<feature type="transmembrane region" description="Helical" evidence="15">
    <location>
        <begin position="817"/>
        <end position="836"/>
    </location>
</feature>
<proteinExistence type="inferred from homology"/>
<dbReference type="GO" id="GO:0015990">
    <property type="term" value="P:electron transport coupled proton transport"/>
    <property type="evidence" value="ECO:0007669"/>
    <property type="project" value="TreeGrafter"/>
</dbReference>
<feature type="transmembrane region" description="Helical" evidence="15">
    <location>
        <begin position="776"/>
        <end position="796"/>
    </location>
</feature>
<keyword evidence="3 14" id="KW-0813">Transport</keyword>
<accession>A0A562ZL25</accession>
<reference evidence="18 19" key="1">
    <citation type="submission" date="2019-07" db="EMBL/GenBank/DDBJ databases">
        <title>Caenimonas sedimenti sp. nov., isolated from activated sludge.</title>
        <authorList>
            <person name="Xu J."/>
        </authorList>
    </citation>
    <scope>NUCLEOTIDE SEQUENCE [LARGE SCALE GENOMIC DNA]</scope>
    <source>
        <strain evidence="18 19">HX-9-20</strain>
    </source>
</reference>
<dbReference type="PRINTS" id="PR01165">
    <property type="entry name" value="CYCOXIDASEI"/>
</dbReference>
<evidence type="ECO:0000256" key="4">
    <source>
        <dbReference type="ARBA" id="ARBA00022475"/>
    </source>
</evidence>
<evidence type="ECO:0000256" key="7">
    <source>
        <dbReference type="ARBA" id="ARBA00022692"/>
    </source>
</evidence>
<evidence type="ECO:0000256" key="12">
    <source>
        <dbReference type="ARBA" id="ARBA00023008"/>
    </source>
</evidence>
<feature type="transmembrane region" description="Helical" evidence="15">
    <location>
        <begin position="479"/>
        <end position="503"/>
    </location>
</feature>
<evidence type="ECO:0000256" key="8">
    <source>
        <dbReference type="ARBA" id="ARBA00022723"/>
    </source>
</evidence>
<dbReference type="InterPro" id="IPR000883">
    <property type="entry name" value="Cyt_C_Oxase_1"/>
</dbReference>
<dbReference type="Proteomes" id="UP000318199">
    <property type="component" value="Unassembled WGS sequence"/>
</dbReference>